<dbReference type="GO" id="GO:0071949">
    <property type="term" value="F:FAD binding"/>
    <property type="evidence" value="ECO:0007669"/>
    <property type="project" value="TreeGrafter"/>
</dbReference>
<accession>A0A0A6NZT5</accession>
<dbReference type="PANTHER" id="PTHR43396">
    <property type="entry name" value="FLAVOHEMOPROTEIN"/>
    <property type="match status" value="1"/>
</dbReference>
<keyword evidence="9" id="KW-1185">Reference proteome</keyword>
<proteinExistence type="inferred from homology"/>
<reference evidence="8 9" key="1">
    <citation type="submission" date="2016-05" db="EMBL/GenBank/DDBJ databases">
        <title>Single-cell genome of chain-forming Candidatus Thiomargarita nelsonii and comparison to other large sulfur-oxidizing bacteria.</title>
        <authorList>
            <person name="Winkel M."/>
            <person name="Salman V."/>
            <person name="Woyke T."/>
            <person name="Schulz-Vogt H."/>
            <person name="Richter M."/>
            <person name="Flood B."/>
            <person name="Bailey J."/>
            <person name="Amann R."/>
            <person name="Mussmann M."/>
        </authorList>
    </citation>
    <scope>NUCLEOTIDE SEQUENCE [LARGE SCALE GENOMIC DNA]</scope>
    <source>
        <strain evidence="8 9">THI036</strain>
    </source>
</reference>
<dbReference type="PANTHER" id="PTHR43396:SF3">
    <property type="entry name" value="FLAVOHEMOPROTEIN"/>
    <property type="match status" value="1"/>
</dbReference>
<dbReference type="PROSITE" id="PS01033">
    <property type="entry name" value="GLOBIN"/>
    <property type="match status" value="1"/>
</dbReference>
<keyword evidence="6" id="KW-0813">Transport</keyword>
<dbReference type="InterPro" id="IPR012292">
    <property type="entry name" value="Globin/Proto"/>
</dbReference>
<keyword evidence="2 6" id="KW-0349">Heme</keyword>
<dbReference type="SUPFAM" id="SSF46458">
    <property type="entry name" value="Globin-like"/>
    <property type="match status" value="1"/>
</dbReference>
<dbReference type="GO" id="GO:0008941">
    <property type="term" value="F:nitric oxide dioxygenase NAD(P)H activity"/>
    <property type="evidence" value="ECO:0007669"/>
    <property type="project" value="UniProtKB-EC"/>
</dbReference>
<evidence type="ECO:0000259" key="7">
    <source>
        <dbReference type="PROSITE" id="PS01033"/>
    </source>
</evidence>
<dbReference type="InterPro" id="IPR000971">
    <property type="entry name" value="Globin"/>
</dbReference>
<dbReference type="EC" id="1.14.12.17" evidence="8"/>
<evidence type="ECO:0000313" key="8">
    <source>
        <dbReference type="EMBL" id="OAD20042.1"/>
    </source>
</evidence>
<feature type="domain" description="Globin" evidence="7">
    <location>
        <begin position="3"/>
        <end position="137"/>
    </location>
</feature>
<evidence type="ECO:0000256" key="4">
    <source>
        <dbReference type="ARBA" id="ARBA00022723"/>
    </source>
</evidence>
<evidence type="ECO:0000256" key="1">
    <source>
        <dbReference type="ARBA" id="ARBA00006401"/>
    </source>
</evidence>
<dbReference type="FunFam" id="1.10.490.10:FF:000003">
    <property type="entry name" value="Flavohemoprotein"/>
    <property type="match status" value="1"/>
</dbReference>
<keyword evidence="8" id="KW-0560">Oxidoreductase</keyword>
<keyword evidence="4" id="KW-0479">Metal-binding</keyword>
<gene>
    <name evidence="8" type="primary">hmp</name>
    <name evidence="8" type="ORF">THIOM_004279</name>
</gene>
<evidence type="ECO:0000256" key="3">
    <source>
        <dbReference type="ARBA" id="ARBA00022621"/>
    </source>
</evidence>
<dbReference type="Pfam" id="PF00042">
    <property type="entry name" value="Globin"/>
    <property type="match status" value="1"/>
</dbReference>
<evidence type="ECO:0000313" key="9">
    <source>
        <dbReference type="Proteomes" id="UP000076962"/>
    </source>
</evidence>
<dbReference type="InterPro" id="IPR009050">
    <property type="entry name" value="Globin-like_sf"/>
</dbReference>
<name>A0A0A6NZT5_9GAMM</name>
<dbReference type="GO" id="GO:0071500">
    <property type="term" value="P:cellular response to nitrosative stress"/>
    <property type="evidence" value="ECO:0007669"/>
    <property type="project" value="TreeGrafter"/>
</dbReference>
<comment type="caution">
    <text evidence="8">The sequence shown here is derived from an EMBL/GenBank/DDBJ whole genome shotgun (WGS) entry which is preliminary data.</text>
</comment>
<keyword evidence="5" id="KW-0408">Iron</keyword>
<protein>
    <submittedName>
        <fullName evidence="8">Nitric oxide dioxygenase</fullName>
        <ecNumber evidence="8">1.14.12.17</ecNumber>
    </submittedName>
</protein>
<dbReference type="CDD" id="cd08922">
    <property type="entry name" value="FHb-globin"/>
    <property type="match status" value="1"/>
</dbReference>
<dbReference type="GO" id="GO:0005344">
    <property type="term" value="F:oxygen carrier activity"/>
    <property type="evidence" value="ECO:0007669"/>
    <property type="project" value="UniProtKB-KW"/>
</dbReference>
<comment type="similarity">
    <text evidence="1">In the C-terminal section; belongs to the flavoprotein pyridine nucleotide cytochrome reductase family.</text>
</comment>
<keyword evidence="3 6" id="KW-0561">Oxygen transport</keyword>
<dbReference type="AlphaFoldDB" id="A0A0A6NZT5"/>
<comment type="similarity">
    <text evidence="6">Belongs to the globin family.</text>
</comment>
<evidence type="ECO:0000256" key="2">
    <source>
        <dbReference type="ARBA" id="ARBA00022617"/>
    </source>
</evidence>
<dbReference type="GO" id="GO:0020037">
    <property type="term" value="F:heme binding"/>
    <property type="evidence" value="ECO:0007669"/>
    <property type="project" value="InterPro"/>
</dbReference>
<dbReference type="GO" id="GO:0046872">
    <property type="term" value="F:metal ion binding"/>
    <property type="evidence" value="ECO:0007669"/>
    <property type="project" value="UniProtKB-KW"/>
</dbReference>
<keyword evidence="8" id="KW-0223">Dioxygenase</keyword>
<dbReference type="Gene3D" id="1.10.490.10">
    <property type="entry name" value="Globins"/>
    <property type="match status" value="1"/>
</dbReference>
<dbReference type="PATRIC" id="fig|1003181.4.peg.5641"/>
<sequence>MAELSAQAQLIVKGTAPLLKEKAAAVTTRMYELMFSNHPEVKPLFVNAPNNQNEILARSIIAYSENIDNLAALDGALDKIAQHHLNTKVKPEHYPIVAEALLQAMVEVLGDVVTDEILNAWKEAYWFLADVLIERENALYQQQAGLKVA</sequence>
<dbReference type="EMBL" id="LUTY01002571">
    <property type="protein sequence ID" value="OAD20042.1"/>
    <property type="molecule type" value="Genomic_DNA"/>
</dbReference>
<evidence type="ECO:0000256" key="5">
    <source>
        <dbReference type="ARBA" id="ARBA00023004"/>
    </source>
</evidence>
<organism evidence="8 9">
    <name type="scientific">Candidatus Thiomargarita nelsonii</name>
    <dbReference type="NCBI Taxonomy" id="1003181"/>
    <lineage>
        <taxon>Bacteria</taxon>
        <taxon>Pseudomonadati</taxon>
        <taxon>Pseudomonadota</taxon>
        <taxon>Gammaproteobacteria</taxon>
        <taxon>Thiotrichales</taxon>
        <taxon>Thiotrichaceae</taxon>
        <taxon>Thiomargarita</taxon>
    </lineage>
</organism>
<evidence type="ECO:0000256" key="6">
    <source>
        <dbReference type="RuleBase" id="RU000356"/>
    </source>
</evidence>
<dbReference type="Proteomes" id="UP000076962">
    <property type="component" value="Unassembled WGS sequence"/>
</dbReference>
<dbReference type="GO" id="GO:0019825">
    <property type="term" value="F:oxygen binding"/>
    <property type="evidence" value="ECO:0007669"/>
    <property type="project" value="InterPro"/>
</dbReference>
<dbReference type="GO" id="GO:0046210">
    <property type="term" value="P:nitric oxide catabolic process"/>
    <property type="evidence" value="ECO:0007669"/>
    <property type="project" value="TreeGrafter"/>
</dbReference>